<dbReference type="InterPro" id="IPR007867">
    <property type="entry name" value="GMC_OxRtase_C"/>
</dbReference>
<keyword evidence="7" id="KW-0560">Oxidoreductase</keyword>
<evidence type="ECO:0000256" key="7">
    <source>
        <dbReference type="ARBA" id="ARBA00023002"/>
    </source>
</evidence>
<dbReference type="PROSITE" id="PS00198">
    <property type="entry name" value="4FE4S_FER_1"/>
    <property type="match status" value="1"/>
</dbReference>
<evidence type="ECO:0000256" key="8">
    <source>
        <dbReference type="ARBA" id="ARBA00023078"/>
    </source>
</evidence>
<evidence type="ECO:0000256" key="15">
    <source>
        <dbReference type="ARBA" id="ARBA00049723"/>
    </source>
</evidence>
<dbReference type="GO" id="GO:0004769">
    <property type="term" value="F:steroid Delta-isomerase activity"/>
    <property type="evidence" value="ECO:0007669"/>
    <property type="project" value="UniProtKB-EC"/>
</dbReference>
<keyword evidence="9" id="KW-0443">Lipid metabolism</keyword>
<dbReference type="GO" id="GO:0050660">
    <property type="term" value="F:flavin adenine dinucleotide binding"/>
    <property type="evidence" value="ECO:0007669"/>
    <property type="project" value="InterPro"/>
</dbReference>
<dbReference type="PANTHER" id="PTHR47470">
    <property type="entry name" value="CHOLESTEROL OXIDASE"/>
    <property type="match status" value="1"/>
</dbReference>
<dbReference type="Pfam" id="PF00732">
    <property type="entry name" value="GMC_oxred_N"/>
    <property type="match status" value="1"/>
</dbReference>
<organism evidence="20 21">
    <name type="scientific">Centaurea solstitialis</name>
    <name type="common">yellow star-thistle</name>
    <dbReference type="NCBI Taxonomy" id="347529"/>
    <lineage>
        <taxon>Eukaryota</taxon>
        <taxon>Viridiplantae</taxon>
        <taxon>Streptophyta</taxon>
        <taxon>Embryophyta</taxon>
        <taxon>Tracheophyta</taxon>
        <taxon>Spermatophyta</taxon>
        <taxon>Magnoliopsida</taxon>
        <taxon>eudicotyledons</taxon>
        <taxon>Gunneridae</taxon>
        <taxon>Pentapetalae</taxon>
        <taxon>asterids</taxon>
        <taxon>campanulids</taxon>
        <taxon>Asterales</taxon>
        <taxon>Asteraceae</taxon>
        <taxon>Carduoideae</taxon>
        <taxon>Cardueae</taxon>
        <taxon>Centaureinae</taxon>
        <taxon>Centaurea</taxon>
    </lineage>
</organism>
<evidence type="ECO:0000256" key="4">
    <source>
        <dbReference type="ARBA" id="ARBA00022630"/>
    </source>
</evidence>
<dbReference type="InterPro" id="IPR052542">
    <property type="entry name" value="Cholesterol_Oxidase"/>
</dbReference>
<keyword evidence="8" id="KW-0793">Thylakoid</keyword>
<evidence type="ECO:0000256" key="16">
    <source>
        <dbReference type="ARBA" id="ARBA00049744"/>
    </source>
</evidence>
<evidence type="ECO:0000256" key="9">
    <source>
        <dbReference type="ARBA" id="ARBA00023098"/>
    </source>
</evidence>
<evidence type="ECO:0000256" key="18">
    <source>
        <dbReference type="SAM" id="Phobius"/>
    </source>
</evidence>
<proteinExistence type="predicted"/>
<dbReference type="EC" id="5.3.3.1" evidence="13"/>
<dbReference type="Gene3D" id="3.40.50.1820">
    <property type="entry name" value="alpha/beta hydrolase"/>
    <property type="match status" value="1"/>
</dbReference>
<evidence type="ECO:0000256" key="11">
    <source>
        <dbReference type="ARBA" id="ARBA00023221"/>
    </source>
</evidence>
<dbReference type="Pfam" id="PF05199">
    <property type="entry name" value="GMC_oxred_C"/>
    <property type="match status" value="1"/>
</dbReference>
<keyword evidence="3" id="KW-0153">Cholesterol metabolism</keyword>
<evidence type="ECO:0000256" key="17">
    <source>
        <dbReference type="ARBA" id="ARBA00049778"/>
    </source>
</evidence>
<dbReference type="PROSITE" id="PS51379">
    <property type="entry name" value="4FE4S_FER_2"/>
    <property type="match status" value="1"/>
</dbReference>
<accession>A0AA38TSE8</accession>
<evidence type="ECO:0000256" key="3">
    <source>
        <dbReference type="ARBA" id="ARBA00022548"/>
    </source>
</evidence>
<keyword evidence="18" id="KW-1133">Transmembrane helix</keyword>
<evidence type="ECO:0000313" key="21">
    <source>
        <dbReference type="Proteomes" id="UP001172457"/>
    </source>
</evidence>
<keyword evidence="11" id="KW-0753">Steroid metabolism</keyword>
<evidence type="ECO:0000313" key="20">
    <source>
        <dbReference type="EMBL" id="KAJ9565254.1"/>
    </source>
</evidence>
<dbReference type="AlphaFoldDB" id="A0AA38TSE8"/>
<keyword evidence="6" id="KW-0274">FAD</keyword>
<dbReference type="EMBL" id="JARYMX010000001">
    <property type="protein sequence ID" value="KAJ9565254.1"/>
    <property type="molecule type" value="Genomic_DNA"/>
</dbReference>
<gene>
    <name evidence="20" type="ORF">OSB04_001220</name>
</gene>
<evidence type="ECO:0000256" key="5">
    <source>
        <dbReference type="ARBA" id="ARBA00022640"/>
    </source>
</evidence>
<dbReference type="Gene3D" id="3.50.50.60">
    <property type="entry name" value="FAD/NAD(P)-binding domain"/>
    <property type="match status" value="3"/>
</dbReference>
<dbReference type="InterPro" id="IPR017896">
    <property type="entry name" value="4Fe4S_Fe-S-bd"/>
</dbReference>
<keyword evidence="2" id="KW-0150">Chloroplast</keyword>
<reference evidence="20" key="1">
    <citation type="submission" date="2023-03" db="EMBL/GenBank/DDBJ databases">
        <title>Chromosome-scale reference genome and RAD-based genetic map of yellow starthistle (Centaurea solstitialis) reveal putative structural variation and QTLs associated with invader traits.</title>
        <authorList>
            <person name="Reatini B."/>
            <person name="Cang F.A."/>
            <person name="Jiang Q."/>
            <person name="Mckibben M.T.W."/>
            <person name="Barker M.S."/>
            <person name="Rieseberg L.H."/>
            <person name="Dlugosch K.M."/>
        </authorList>
    </citation>
    <scope>NUCLEOTIDE SEQUENCE</scope>
    <source>
        <strain evidence="20">CAN-66</strain>
        <tissue evidence="20">Leaf</tissue>
    </source>
</reference>
<feature type="domain" description="4Fe-4S ferredoxin-type" evidence="19">
    <location>
        <begin position="182"/>
        <end position="211"/>
    </location>
</feature>
<dbReference type="InterPro" id="IPR036188">
    <property type="entry name" value="FAD/NAD-bd_sf"/>
</dbReference>
<keyword evidence="4" id="KW-0285">Flavoprotein</keyword>
<evidence type="ECO:0000256" key="2">
    <source>
        <dbReference type="ARBA" id="ARBA00022528"/>
    </source>
</evidence>
<keyword evidence="21" id="KW-1185">Reference proteome</keyword>
<dbReference type="EC" id="1.1.3.6" evidence="15"/>
<keyword evidence="18" id="KW-0812">Transmembrane</keyword>
<dbReference type="SUPFAM" id="SSF53474">
    <property type="entry name" value="alpha/beta-Hydrolases"/>
    <property type="match status" value="1"/>
</dbReference>
<dbReference type="PANTHER" id="PTHR47470:SF1">
    <property type="entry name" value="FAD-DEPENDENT OXIDOREDUCTASE 2 FAD BINDING DOMAIN-CONTAINING PROTEIN"/>
    <property type="match status" value="1"/>
</dbReference>
<dbReference type="GO" id="GO:0008203">
    <property type="term" value="P:cholesterol metabolic process"/>
    <property type="evidence" value="ECO:0007669"/>
    <property type="project" value="UniProtKB-KW"/>
</dbReference>
<feature type="transmembrane region" description="Helical" evidence="18">
    <location>
        <begin position="1139"/>
        <end position="1160"/>
    </location>
</feature>
<evidence type="ECO:0000256" key="6">
    <source>
        <dbReference type="ARBA" id="ARBA00022827"/>
    </source>
</evidence>
<protein>
    <recommendedName>
        <fullName evidence="16">Cholesterol oxidase</fullName>
        <ecNumber evidence="15">1.1.3.6</ecNumber>
        <ecNumber evidence="13">5.3.3.1</ecNumber>
    </recommendedName>
    <alternativeName>
        <fullName evidence="17">Cholesterol isomerase</fullName>
    </alternativeName>
</protein>
<sequence>MEKDGINECYDAIVVGSGYGGSVAACRLSMAGMTVCLLEKGRQWEPQDFPTTTFHILSCFRFENKSFGLGPNDALFQMRKEDDSVALTACGLGGGSLVNAGVMLPTPVRARRNPKWPEEWESDWKACEALASSMLNIQSVPLKFSNAKIMERLTATNDEFKQTSSLKLSINFDIEEQATTHNRKPKELGSCMSCGNCLAGCPYNAKNSTDKNYLFSAVEAGCSIKTDCQVRYVVKNTNIHSKNARRWRVFLNETDYLTCDFVILSGGVFGTADILFRSQTRGLKLSGRLGDGFSSNGNNVAYLAGSTKPLNAYGLAKNQFSNTPFQQRPGPAISSSLTSSSGFTIQSAVLPTAYPYLIFKGISTYGWPTGFWFLHGLIDKLKHSFGLEDTQAMVLNVMGYDESDGKITFDKNTDKISFSPPHDPLLPRKINALQNLTKKLGGILFMSRYRSTSVHLLGGCNASSDHFGGVCNPNGQVFDTKSPSSVHLGLYVCDASLIPCSIGVNPCLTIATASEHVSRALVKDVVNAGKNEKCFVDEKDDKRRGSVRSWKLDARSRCDVRFKEVMRGHIGGMPCVAHLDLKMNTKTSKDFDQTNSNFDPFLRGIVGGYVEFNAVEKDRLHIIEGEVDLCKVDIRTPYAQIMNYSLILAASSGSRYILEGKKVMNPFLLGLYGWKESTTLQVTFKKVKENNLSEEMVDLKGELHVSTIAILRSLISMEGNNITKFVWRLLQSLFRTYILQKPRGNYTSFAPLELPDRSYPSSTLHEIETEDGFVIGCRQWKIKKSDSWRFEGGKNPYPVLLINGYATESYCLPTEPTDFVKTLLNKGHETWLLQPRLHPLNSSNSFTIEDIGKFDIPAAIDKILKLNGNSVKIHVVAHCVGGLAIHIAIMGGHVSATKIASLSCTNSSMFFKVTPSSRFKMWLPLIPITMMILGKNTILPMLKTTKTNLNQQLLKSIARFIPRYERCTCDECEVFSGIFGNAFWHDNITSTLHLWMNKTNLPRLPMAAFPHVRKICNEGFIVDGKGNNSYLIHPERMALPTLYISGGRTLLVTPETTFLANKYMKLHHPSFRHERVVVEGFGHSDLMIGEESCKKVFPHILSHMGLAEKEEYVEENGKEEKCFNGDDGFEDGKWFLGSWVSPSFTVWFVLFLLAMLFYSISS</sequence>
<dbReference type="GO" id="GO:0016995">
    <property type="term" value="F:cholesterol oxidase activity"/>
    <property type="evidence" value="ECO:0007669"/>
    <property type="project" value="UniProtKB-EC"/>
</dbReference>
<keyword evidence="12" id="KW-0413">Isomerase</keyword>
<dbReference type="Proteomes" id="UP001172457">
    <property type="component" value="Chromosome 1"/>
</dbReference>
<evidence type="ECO:0000259" key="19">
    <source>
        <dbReference type="PROSITE" id="PS51379"/>
    </source>
</evidence>
<keyword evidence="10" id="KW-1207">Sterol metabolism</keyword>
<evidence type="ECO:0000256" key="1">
    <source>
        <dbReference type="ARBA" id="ARBA00001974"/>
    </source>
</evidence>
<evidence type="ECO:0000256" key="14">
    <source>
        <dbReference type="ARBA" id="ARBA00049645"/>
    </source>
</evidence>
<comment type="cofactor">
    <cofactor evidence="1">
        <name>FAD</name>
        <dbReference type="ChEBI" id="CHEBI:57692"/>
    </cofactor>
</comment>
<dbReference type="PROSITE" id="PS51257">
    <property type="entry name" value="PROKAR_LIPOPROTEIN"/>
    <property type="match status" value="1"/>
</dbReference>
<keyword evidence="18" id="KW-0472">Membrane</keyword>
<comment type="pathway">
    <text evidence="14">Steroid metabolism; cholesterol degradation.</text>
</comment>
<evidence type="ECO:0000256" key="12">
    <source>
        <dbReference type="ARBA" id="ARBA00023235"/>
    </source>
</evidence>
<name>A0AA38TSE8_9ASTR</name>
<dbReference type="SUPFAM" id="SSF51905">
    <property type="entry name" value="FAD/NAD(P)-binding domain"/>
    <property type="match status" value="1"/>
</dbReference>
<evidence type="ECO:0000256" key="13">
    <source>
        <dbReference type="ARBA" id="ARBA00038856"/>
    </source>
</evidence>
<dbReference type="InterPro" id="IPR029058">
    <property type="entry name" value="AB_hydrolase_fold"/>
</dbReference>
<keyword evidence="5" id="KW-0934">Plastid</keyword>
<evidence type="ECO:0000256" key="10">
    <source>
        <dbReference type="ARBA" id="ARBA00023166"/>
    </source>
</evidence>
<comment type="caution">
    <text evidence="20">The sequence shown here is derived from an EMBL/GenBank/DDBJ whole genome shotgun (WGS) entry which is preliminary data.</text>
</comment>
<dbReference type="InterPro" id="IPR017900">
    <property type="entry name" value="4Fe4S_Fe_S_CS"/>
</dbReference>
<dbReference type="InterPro" id="IPR000172">
    <property type="entry name" value="GMC_OxRdtase_N"/>
</dbReference>